<protein>
    <submittedName>
        <fullName evidence="1">Uncharacterized protein</fullName>
    </submittedName>
</protein>
<dbReference type="Proteomes" id="UP001055125">
    <property type="component" value="Unassembled WGS sequence"/>
</dbReference>
<organism evidence="1 2">
    <name type="scientific">Methylobacterium iners</name>
    <dbReference type="NCBI Taxonomy" id="418707"/>
    <lineage>
        <taxon>Bacteria</taxon>
        <taxon>Pseudomonadati</taxon>
        <taxon>Pseudomonadota</taxon>
        <taxon>Alphaproteobacteria</taxon>
        <taxon>Hyphomicrobiales</taxon>
        <taxon>Methylobacteriaceae</taxon>
        <taxon>Methylobacterium</taxon>
    </lineage>
</organism>
<evidence type="ECO:0000313" key="2">
    <source>
        <dbReference type="Proteomes" id="UP001055125"/>
    </source>
</evidence>
<evidence type="ECO:0000313" key="1">
    <source>
        <dbReference type="EMBL" id="GJD97325.1"/>
    </source>
</evidence>
<name>A0ABQ4S2G8_9HYPH</name>
<keyword evidence="2" id="KW-1185">Reference proteome</keyword>
<sequence length="101" mass="10883">MCRPAPVLRVRNGLRSNTAALAFLDRFADDAGALGWTTAQLFGVHPELGVLRSDYRGALVLSGEAVTAVEPNRIVFERTHYRRDMPGISEGVPIGAFTGEG</sequence>
<reference evidence="1" key="1">
    <citation type="journal article" date="2021" name="Front. Microbiol.">
        <title>Comprehensive Comparative Genomics and Phenotyping of Methylobacterium Species.</title>
        <authorList>
            <person name="Alessa O."/>
            <person name="Ogura Y."/>
            <person name="Fujitani Y."/>
            <person name="Takami H."/>
            <person name="Hayashi T."/>
            <person name="Sahin N."/>
            <person name="Tani A."/>
        </authorList>
    </citation>
    <scope>NUCLEOTIDE SEQUENCE</scope>
    <source>
        <strain evidence="1">DSM 19015</strain>
    </source>
</reference>
<accession>A0ABQ4S2G8</accession>
<dbReference type="EMBL" id="BPQP01000088">
    <property type="protein sequence ID" value="GJD97325.1"/>
    <property type="molecule type" value="Genomic_DNA"/>
</dbReference>
<gene>
    <name evidence="1" type="ORF">OCOJLMKI_4554</name>
</gene>
<comment type="caution">
    <text evidence="1">The sequence shown here is derived from an EMBL/GenBank/DDBJ whole genome shotgun (WGS) entry which is preliminary data.</text>
</comment>
<proteinExistence type="predicted"/>
<reference evidence="1" key="2">
    <citation type="submission" date="2021-08" db="EMBL/GenBank/DDBJ databases">
        <authorList>
            <person name="Tani A."/>
            <person name="Ola A."/>
            <person name="Ogura Y."/>
            <person name="Katsura K."/>
            <person name="Hayashi T."/>
        </authorList>
    </citation>
    <scope>NUCLEOTIDE SEQUENCE</scope>
    <source>
        <strain evidence="1">DSM 19015</strain>
    </source>
</reference>